<evidence type="ECO:0000313" key="4">
    <source>
        <dbReference type="Proteomes" id="UP000245946"/>
    </source>
</evidence>
<dbReference type="PANTHER" id="PTHR33643">
    <property type="entry name" value="UREASE ACCESSORY PROTEIN D"/>
    <property type="match status" value="1"/>
</dbReference>
<dbReference type="Pfam" id="PF01774">
    <property type="entry name" value="UreD"/>
    <property type="match status" value="1"/>
</dbReference>
<evidence type="ECO:0000256" key="1">
    <source>
        <dbReference type="ARBA" id="ARBA00007177"/>
    </source>
</evidence>
<dbReference type="GO" id="GO:0016151">
    <property type="term" value="F:nickel cation binding"/>
    <property type="evidence" value="ECO:0007669"/>
    <property type="project" value="InterPro"/>
</dbReference>
<comment type="similarity">
    <text evidence="1">Belongs to the UreD family.</text>
</comment>
<organism evidence="3 4">
    <name type="scientific">Tilletiopsis washingtonensis</name>
    <dbReference type="NCBI Taxonomy" id="58919"/>
    <lineage>
        <taxon>Eukaryota</taxon>
        <taxon>Fungi</taxon>
        <taxon>Dikarya</taxon>
        <taxon>Basidiomycota</taxon>
        <taxon>Ustilaginomycotina</taxon>
        <taxon>Exobasidiomycetes</taxon>
        <taxon>Entylomatales</taxon>
        <taxon>Entylomatales incertae sedis</taxon>
        <taxon>Tilletiopsis</taxon>
    </lineage>
</organism>
<name>A0A316ZGL7_9BASI</name>
<dbReference type="STRING" id="58919.A0A316ZGL7"/>
<dbReference type="HAMAP" id="MF_01384">
    <property type="entry name" value="UreD"/>
    <property type="match status" value="1"/>
</dbReference>
<reference evidence="3 4" key="1">
    <citation type="journal article" date="2018" name="Mol. Biol. Evol.">
        <title>Broad Genomic Sampling Reveals a Smut Pathogenic Ancestry of the Fungal Clade Ustilaginomycotina.</title>
        <authorList>
            <person name="Kijpornyongpan T."/>
            <person name="Mondo S.J."/>
            <person name="Barry K."/>
            <person name="Sandor L."/>
            <person name="Lee J."/>
            <person name="Lipzen A."/>
            <person name="Pangilinan J."/>
            <person name="LaButti K."/>
            <person name="Hainaut M."/>
            <person name="Henrissat B."/>
            <person name="Grigoriev I.V."/>
            <person name="Spatafora J.W."/>
            <person name="Aime M.C."/>
        </authorList>
    </citation>
    <scope>NUCLEOTIDE SEQUENCE [LARGE SCALE GENOMIC DNA]</scope>
    <source>
        <strain evidence="3 4">MCA 4186</strain>
    </source>
</reference>
<evidence type="ECO:0000313" key="3">
    <source>
        <dbReference type="EMBL" id="PWO00397.1"/>
    </source>
</evidence>
<dbReference type="AlphaFoldDB" id="A0A316ZGL7"/>
<keyword evidence="4" id="KW-1185">Reference proteome</keyword>
<dbReference type="PANTHER" id="PTHR33643:SF1">
    <property type="entry name" value="UREASE ACCESSORY PROTEIN D"/>
    <property type="match status" value="1"/>
</dbReference>
<protein>
    <submittedName>
        <fullName evidence="3">UreD-domain-containing protein</fullName>
    </submittedName>
</protein>
<accession>A0A316ZGL7</accession>
<dbReference type="RefSeq" id="XP_025600675.1">
    <property type="nucleotide sequence ID" value="XM_025739356.1"/>
</dbReference>
<dbReference type="Proteomes" id="UP000245946">
    <property type="component" value="Unassembled WGS sequence"/>
</dbReference>
<evidence type="ECO:0000256" key="2">
    <source>
        <dbReference type="ARBA" id="ARBA00023186"/>
    </source>
</evidence>
<gene>
    <name evidence="3" type="ORF">FA09DRAFT_184742</name>
</gene>
<proteinExistence type="inferred from homology"/>
<sequence>MAAASSSYAVPGASSSVAESSAQAKLQAEQLAVLERLPRAPPPLRTETYTGSGLAVLRAHDGSSNVHGGDASGPSANVTARDATFTHLFASFPLKLLHPRASSQAASRRTQLAARAREGDGKPLAAVAVLYVVSYGGGLVSGDTVSLDIDVGHGCVLLLLTQGSTKVFKMRQTRIAKGLGSVPAASPASSTRQTFRMLVRPNASLVLLPDPVTCFAQARYVQTQRFDLRSATTSSLVLLDWFTPGRIHLAKASATGTNASHEERPEVWAFESYRSRNEVRVAGHLLARDVLHLAQEDDGLPNDLTELIGGTPLARRCAPYTCYATLVLVGPECRSAMEACRAAFAEVQQRVVPSSGRPAPLLWSFTPLTLPNAPAGSAAIVRVAATETQGVRDWLRDHLTELKGLVGEDLYRQALG</sequence>
<dbReference type="InterPro" id="IPR002669">
    <property type="entry name" value="UreD"/>
</dbReference>
<keyword evidence="2" id="KW-0143">Chaperone</keyword>
<dbReference type="EMBL" id="KZ819285">
    <property type="protein sequence ID" value="PWO00397.1"/>
    <property type="molecule type" value="Genomic_DNA"/>
</dbReference>
<dbReference type="OrthoDB" id="5550464at2759"/>
<dbReference type="GeneID" id="37266902"/>